<dbReference type="AlphaFoldDB" id="A0A944H6Z1"/>
<proteinExistence type="predicted"/>
<organism evidence="2 3">
    <name type="scientific">Denitromonas iodatirespirans</name>
    <dbReference type="NCBI Taxonomy" id="2795389"/>
    <lineage>
        <taxon>Bacteria</taxon>
        <taxon>Pseudomonadati</taxon>
        <taxon>Pseudomonadota</taxon>
        <taxon>Betaproteobacteria</taxon>
        <taxon>Rhodocyclales</taxon>
        <taxon>Zoogloeaceae</taxon>
        <taxon>Denitromonas</taxon>
    </lineage>
</organism>
<dbReference type="EMBL" id="JAEKFT010000005">
    <property type="protein sequence ID" value="MBT0960654.1"/>
    <property type="molecule type" value="Genomic_DNA"/>
</dbReference>
<gene>
    <name evidence="2" type="ORF">I8J34_05630</name>
</gene>
<keyword evidence="1" id="KW-1133">Transmembrane helix</keyword>
<sequence>MHASFPVILLFALLGVFMVWRVITRMIRRLSRMTDTIPADAGAELRRSGWGNAVINGSRATNSIRVVEYVNGHAVQMHPVFGGALLWLPKAQTTQQNDGPDAVQLNTGHHTVTLSGKLAAFMRGAAGQTQAPTSGVRHAAVTDHSQATALATGVKRLPRDSGSSLLGRLAIWSAIALLAFVLVRRTAPDLVAPLEHWIGTLLHGR</sequence>
<keyword evidence="3" id="KW-1185">Reference proteome</keyword>
<dbReference type="Proteomes" id="UP000694660">
    <property type="component" value="Unassembled WGS sequence"/>
</dbReference>
<evidence type="ECO:0000256" key="1">
    <source>
        <dbReference type="SAM" id="Phobius"/>
    </source>
</evidence>
<keyword evidence="1" id="KW-0472">Membrane</keyword>
<evidence type="ECO:0000313" key="2">
    <source>
        <dbReference type="EMBL" id="MBT0960654.1"/>
    </source>
</evidence>
<protein>
    <submittedName>
        <fullName evidence="2">Uncharacterized protein</fullName>
    </submittedName>
</protein>
<reference evidence="3" key="1">
    <citation type="journal article" date="2022" name="ISME J.">
        <title>Genetic and phylogenetic analysis of dissimilatory iodate-reducing bacteria identifies potential niches across the world's oceans.</title>
        <authorList>
            <person name="Reyes-Umana V."/>
            <person name="Henning Z."/>
            <person name="Lee K."/>
            <person name="Barnum T.P."/>
            <person name="Coates J.D."/>
        </authorList>
    </citation>
    <scope>NUCLEOTIDE SEQUENCE [LARGE SCALE GENOMIC DNA]</scope>
    <source>
        <strain evidence="3">IR12</strain>
    </source>
</reference>
<feature type="transmembrane region" description="Helical" evidence="1">
    <location>
        <begin position="6"/>
        <end position="23"/>
    </location>
</feature>
<evidence type="ECO:0000313" key="3">
    <source>
        <dbReference type="Proteomes" id="UP000694660"/>
    </source>
</evidence>
<keyword evidence="1" id="KW-0812">Transmembrane</keyword>
<accession>A0A944H6Z1</accession>
<dbReference type="RefSeq" id="WP_214360418.1">
    <property type="nucleotide sequence ID" value="NZ_JAEKFT010000005.1"/>
</dbReference>
<comment type="caution">
    <text evidence="2">The sequence shown here is derived from an EMBL/GenBank/DDBJ whole genome shotgun (WGS) entry which is preliminary data.</text>
</comment>
<feature type="transmembrane region" description="Helical" evidence="1">
    <location>
        <begin position="165"/>
        <end position="183"/>
    </location>
</feature>
<name>A0A944H6Z1_DENI1</name>